<feature type="transmembrane region" description="Helical" evidence="1">
    <location>
        <begin position="54"/>
        <end position="73"/>
    </location>
</feature>
<sequence length="126" mass="15430">MCKFLLYHKYIFTNSKLFLKIEFLKILFTISLNIHNTSFLKKFIVFYLKKKRKYLVLIYKILYMMTMTILNPLKLQIIKIIEQKESMLQIAERLQKKKKYDNDKKKILLCFLFFGEICLHIFQSSR</sequence>
<name>X6NDQ5_RETFI</name>
<dbReference type="Proteomes" id="UP000023152">
    <property type="component" value="Unassembled WGS sequence"/>
</dbReference>
<keyword evidence="1" id="KW-1133">Transmembrane helix</keyword>
<evidence type="ECO:0000313" key="2">
    <source>
        <dbReference type="EMBL" id="ETO23467.1"/>
    </source>
</evidence>
<feature type="transmembrane region" description="Helical" evidence="1">
    <location>
        <begin position="17"/>
        <end position="34"/>
    </location>
</feature>
<dbReference type="AlphaFoldDB" id="X6NDQ5"/>
<dbReference type="EMBL" id="ASPP01009914">
    <property type="protein sequence ID" value="ETO23467.1"/>
    <property type="molecule type" value="Genomic_DNA"/>
</dbReference>
<keyword evidence="1" id="KW-0812">Transmembrane</keyword>
<evidence type="ECO:0008006" key="4">
    <source>
        <dbReference type="Google" id="ProtNLM"/>
    </source>
</evidence>
<comment type="caution">
    <text evidence="2">The sequence shown here is derived from an EMBL/GenBank/DDBJ whole genome shotgun (WGS) entry which is preliminary data.</text>
</comment>
<evidence type="ECO:0000256" key="1">
    <source>
        <dbReference type="SAM" id="Phobius"/>
    </source>
</evidence>
<keyword evidence="1" id="KW-0472">Membrane</keyword>
<reference evidence="2 3" key="1">
    <citation type="journal article" date="2013" name="Curr. Biol.">
        <title>The Genome of the Foraminiferan Reticulomyxa filosa.</title>
        <authorList>
            <person name="Glockner G."/>
            <person name="Hulsmann N."/>
            <person name="Schleicher M."/>
            <person name="Noegel A.A."/>
            <person name="Eichinger L."/>
            <person name="Gallinger C."/>
            <person name="Pawlowski J."/>
            <person name="Sierra R."/>
            <person name="Euteneuer U."/>
            <person name="Pillet L."/>
            <person name="Moustafa A."/>
            <person name="Platzer M."/>
            <person name="Groth M."/>
            <person name="Szafranski K."/>
            <person name="Schliwa M."/>
        </authorList>
    </citation>
    <scope>NUCLEOTIDE SEQUENCE [LARGE SCALE GENOMIC DNA]</scope>
</reference>
<protein>
    <recommendedName>
        <fullName evidence="4">Transmembrane protein</fullName>
    </recommendedName>
</protein>
<keyword evidence="3" id="KW-1185">Reference proteome</keyword>
<evidence type="ECO:0000313" key="3">
    <source>
        <dbReference type="Proteomes" id="UP000023152"/>
    </source>
</evidence>
<gene>
    <name evidence="2" type="ORF">RFI_13715</name>
</gene>
<feature type="transmembrane region" description="Helical" evidence="1">
    <location>
        <begin position="106"/>
        <end position="123"/>
    </location>
</feature>
<organism evidence="2 3">
    <name type="scientific">Reticulomyxa filosa</name>
    <dbReference type="NCBI Taxonomy" id="46433"/>
    <lineage>
        <taxon>Eukaryota</taxon>
        <taxon>Sar</taxon>
        <taxon>Rhizaria</taxon>
        <taxon>Retaria</taxon>
        <taxon>Foraminifera</taxon>
        <taxon>Monothalamids</taxon>
        <taxon>Reticulomyxidae</taxon>
        <taxon>Reticulomyxa</taxon>
    </lineage>
</organism>
<proteinExistence type="predicted"/>
<accession>X6NDQ5</accession>